<sequence>MIITWLGHSCFKIQDKTGTEGVTVITDPFSQSTGLKVPHFEADIVTVSHQQHRDHNNTGVIRGNPFVIDLAGEYDIKGVFVEGVDSYHDEKNGQIRGNNIIYRIGIDDMSVVHLGDLDHILDVKQLERLERTDILLIPVGGKFTLDAKKAAEVVKQIEPRMVIPMHYKIKGLKIDLDGVDKFIKELGLTPTAEEKLKISKKDLPQEDMELVVLSC</sequence>
<dbReference type="InterPro" id="IPR036866">
    <property type="entry name" value="RibonucZ/Hydroxyglut_hydro"/>
</dbReference>
<gene>
    <name evidence="1" type="ORF">AUJ27_03185</name>
</gene>
<protein>
    <recommendedName>
        <fullName evidence="3">Lactamase</fullName>
    </recommendedName>
</protein>
<dbReference type="PANTHER" id="PTHR42967">
    <property type="entry name" value="METAL DEPENDENT HYDROLASE"/>
    <property type="match status" value="1"/>
</dbReference>
<reference evidence="1 2" key="1">
    <citation type="journal article" date="2016" name="Environ. Microbiol.">
        <title>Genomic resolution of a cold subsurface aquifer community provides metabolic insights for novel microbes adapted to high CO concentrations.</title>
        <authorList>
            <person name="Probst A.J."/>
            <person name="Castelle C.J."/>
            <person name="Singh A."/>
            <person name="Brown C.T."/>
            <person name="Anantharaman K."/>
            <person name="Sharon I."/>
            <person name="Hug L.A."/>
            <person name="Burstein D."/>
            <person name="Emerson J.B."/>
            <person name="Thomas B.C."/>
            <person name="Banfield J.F."/>
        </authorList>
    </citation>
    <scope>NUCLEOTIDE SEQUENCE [LARGE SCALE GENOMIC DNA]</scope>
    <source>
        <strain evidence="1">CG1_02_37_44</strain>
    </source>
</reference>
<proteinExistence type="predicted"/>
<comment type="caution">
    <text evidence="1">The sequence shown here is derived from an EMBL/GenBank/DDBJ whole genome shotgun (WGS) entry which is preliminary data.</text>
</comment>
<accession>A0A1J4T9S5</accession>
<evidence type="ECO:0008006" key="3">
    <source>
        <dbReference type="Google" id="ProtNLM"/>
    </source>
</evidence>
<dbReference type="Gene3D" id="3.60.15.10">
    <property type="entry name" value="Ribonuclease Z/Hydroxyacylglutathione hydrolase-like"/>
    <property type="match status" value="1"/>
</dbReference>
<dbReference type="EMBL" id="MNUU01000062">
    <property type="protein sequence ID" value="OIO06975.1"/>
    <property type="molecule type" value="Genomic_DNA"/>
</dbReference>
<name>A0A1J4T9S5_9BACT</name>
<evidence type="ECO:0000313" key="2">
    <source>
        <dbReference type="Proteomes" id="UP000183192"/>
    </source>
</evidence>
<dbReference type="STRING" id="1805146.AUJ27_03185"/>
<dbReference type="AlphaFoldDB" id="A0A1J4T9S5"/>
<dbReference type="SUPFAM" id="SSF56281">
    <property type="entry name" value="Metallo-hydrolase/oxidoreductase"/>
    <property type="match status" value="1"/>
</dbReference>
<dbReference type="Proteomes" id="UP000183192">
    <property type="component" value="Unassembled WGS sequence"/>
</dbReference>
<dbReference type="PANTHER" id="PTHR42967:SF1">
    <property type="entry name" value="MBL FOLD METALLO-HYDROLASE"/>
    <property type="match status" value="1"/>
</dbReference>
<organism evidence="1 2">
    <name type="scientific">Candidatus Falkowbacteria bacterium CG1_02_37_44</name>
    <dbReference type="NCBI Taxonomy" id="1805146"/>
    <lineage>
        <taxon>Bacteria</taxon>
        <taxon>Candidatus Falkowiibacteriota</taxon>
    </lineage>
</organism>
<dbReference type="Pfam" id="PF13483">
    <property type="entry name" value="Lactamase_B_3"/>
    <property type="match status" value="1"/>
</dbReference>
<evidence type="ECO:0000313" key="1">
    <source>
        <dbReference type="EMBL" id="OIO06975.1"/>
    </source>
</evidence>